<dbReference type="eggNOG" id="ENOG502S4NK">
    <property type="taxonomic scope" value="Eukaryota"/>
</dbReference>
<protein>
    <submittedName>
        <fullName evidence="8">AFR531Wp</fullName>
    </submittedName>
</protein>
<keyword evidence="2" id="KW-0479">Metal-binding</keyword>
<evidence type="ECO:0000313" key="9">
    <source>
        <dbReference type="Proteomes" id="UP000000591"/>
    </source>
</evidence>
<dbReference type="InterPro" id="IPR036236">
    <property type="entry name" value="Znf_C2H2_sf"/>
</dbReference>
<dbReference type="GO" id="GO:0005634">
    <property type="term" value="C:nucleus"/>
    <property type="evidence" value="ECO:0007669"/>
    <property type="project" value="UniProtKB-SubCell"/>
</dbReference>
<dbReference type="SMART" id="SM00355">
    <property type="entry name" value="ZnF_C2H2"/>
    <property type="match status" value="2"/>
</dbReference>
<dbReference type="InParanoid" id="Q752P2"/>
<dbReference type="OMA" id="DTFRTHL"/>
<dbReference type="PROSITE" id="PS50157">
    <property type="entry name" value="ZINC_FINGER_C2H2_2"/>
    <property type="match status" value="1"/>
</dbReference>
<dbReference type="PANTHER" id="PTHR24396">
    <property type="entry name" value="ZINC FINGER PROTEIN"/>
    <property type="match status" value="1"/>
</dbReference>
<accession>Q752P2</accession>
<keyword evidence="5" id="KW-0539">Nucleus</keyword>
<keyword evidence="4" id="KW-0862">Zinc</keyword>
<evidence type="ECO:0000256" key="2">
    <source>
        <dbReference type="ARBA" id="ARBA00022723"/>
    </source>
</evidence>
<reference evidence="8 9" key="1">
    <citation type="journal article" date="2004" name="Science">
        <title>The Ashbya gossypii genome as a tool for mapping the ancient Saccharomyces cerevisiae genome.</title>
        <authorList>
            <person name="Dietrich F.S."/>
            <person name="Voegeli S."/>
            <person name="Brachat S."/>
            <person name="Lerch A."/>
            <person name="Gates K."/>
            <person name="Steiner S."/>
            <person name="Mohr C."/>
            <person name="Pohlmann R."/>
            <person name="Luedi P."/>
            <person name="Choi S."/>
            <person name="Wing R.A."/>
            <person name="Flavier A."/>
            <person name="Gaffney T.D."/>
            <person name="Philippsen P."/>
        </authorList>
    </citation>
    <scope>NUCLEOTIDE SEQUENCE [LARGE SCALE GENOMIC DNA]</scope>
    <source>
        <strain evidence="9">ATCC 10895 / CBS 109.51 / FGSC 9923 / NRRL Y-1056</strain>
    </source>
</reference>
<evidence type="ECO:0000256" key="6">
    <source>
        <dbReference type="PROSITE-ProRule" id="PRU00042"/>
    </source>
</evidence>
<dbReference type="SUPFAM" id="SSF57667">
    <property type="entry name" value="beta-beta-alpha zinc fingers"/>
    <property type="match status" value="1"/>
</dbReference>
<evidence type="ECO:0000256" key="3">
    <source>
        <dbReference type="ARBA" id="ARBA00022771"/>
    </source>
</evidence>
<dbReference type="PANTHER" id="PTHR24396:SF19">
    <property type="entry name" value="FI01119P"/>
    <property type="match status" value="1"/>
</dbReference>
<organism evidence="8 9">
    <name type="scientific">Eremothecium gossypii (strain ATCC 10895 / CBS 109.51 / FGSC 9923 / NRRL Y-1056)</name>
    <name type="common">Yeast</name>
    <name type="synonym">Ashbya gossypii</name>
    <dbReference type="NCBI Taxonomy" id="284811"/>
    <lineage>
        <taxon>Eukaryota</taxon>
        <taxon>Fungi</taxon>
        <taxon>Dikarya</taxon>
        <taxon>Ascomycota</taxon>
        <taxon>Saccharomycotina</taxon>
        <taxon>Saccharomycetes</taxon>
        <taxon>Saccharomycetales</taxon>
        <taxon>Saccharomycetaceae</taxon>
        <taxon>Eremothecium</taxon>
    </lineage>
</organism>
<dbReference type="AlphaFoldDB" id="Q752P2"/>
<dbReference type="InterPro" id="IPR013087">
    <property type="entry name" value="Znf_C2H2_type"/>
</dbReference>
<proteinExistence type="predicted"/>
<dbReference type="PROSITE" id="PS00028">
    <property type="entry name" value="ZINC_FINGER_C2H2_1"/>
    <property type="match status" value="1"/>
</dbReference>
<reference evidence="9" key="2">
    <citation type="journal article" date="2013" name="G3 (Bethesda)">
        <title>Genomes of Ashbya fungi isolated from insects reveal four mating-type loci, numerous translocations, lack of transposons, and distinct gene duplications.</title>
        <authorList>
            <person name="Dietrich F.S."/>
            <person name="Voegeli S."/>
            <person name="Kuo S."/>
            <person name="Philippsen P."/>
        </authorList>
    </citation>
    <scope>GENOME REANNOTATION</scope>
    <source>
        <strain evidence="9">ATCC 10895 / CBS 109.51 / FGSC 9923 / NRRL Y-1056</strain>
    </source>
</reference>
<keyword evidence="9" id="KW-1185">Reference proteome</keyword>
<evidence type="ECO:0000256" key="4">
    <source>
        <dbReference type="ARBA" id="ARBA00022833"/>
    </source>
</evidence>
<dbReference type="GeneID" id="4622357"/>
<sequence length="274" mass="31036">MGYIQFHGVYLPEDNVVSLGVLSKHLQRQQEFTGQPGRQHNLQIGGQGKDEEANMAQLWDVLMGNDGLPAGAEVQPLRAAEVPTLRCSPEPSSLEEDMQGQFQYKDLISVHLSPCTQDEQASGDSSDAPQISETPVDVAVEAPAQSPTFARDSAVYRCSYCPSNFKVRGYLTRHLKKHMPYKDFRCPYWSEDCRCHSSGEFSRKDTFRTHLKSIHFVYPVGTTKAQRNNSVGRCAACYEQFNNNKDWLKYHIDAGRCTEFKLRQDEKTHVYGTF</sequence>
<evidence type="ECO:0000259" key="7">
    <source>
        <dbReference type="PROSITE" id="PS50157"/>
    </source>
</evidence>
<dbReference type="RefSeq" id="NP_986078.1">
    <property type="nucleotide sequence ID" value="NM_212214.1"/>
</dbReference>
<feature type="domain" description="C2H2-type" evidence="7">
    <location>
        <begin position="156"/>
        <end position="183"/>
    </location>
</feature>
<dbReference type="EMBL" id="AE016819">
    <property type="protein sequence ID" value="AAS53902.1"/>
    <property type="molecule type" value="Genomic_DNA"/>
</dbReference>
<dbReference type="HOGENOM" id="CLU_940318_0_0_1"/>
<dbReference type="Gene3D" id="3.30.160.60">
    <property type="entry name" value="Classic Zinc Finger"/>
    <property type="match status" value="1"/>
</dbReference>
<gene>
    <name evidence="8" type="ORF">AGOS_AFR531W</name>
</gene>
<dbReference type="STRING" id="284811.Q752P2"/>
<dbReference type="KEGG" id="ago:AGOS_AFR531W"/>
<dbReference type="OrthoDB" id="4036443at2759"/>
<evidence type="ECO:0000256" key="5">
    <source>
        <dbReference type="ARBA" id="ARBA00023242"/>
    </source>
</evidence>
<evidence type="ECO:0000313" key="8">
    <source>
        <dbReference type="EMBL" id="AAS53902.1"/>
    </source>
</evidence>
<dbReference type="Proteomes" id="UP000000591">
    <property type="component" value="Chromosome VI"/>
</dbReference>
<dbReference type="GO" id="GO:0008270">
    <property type="term" value="F:zinc ion binding"/>
    <property type="evidence" value="ECO:0007669"/>
    <property type="project" value="UniProtKB-KW"/>
</dbReference>
<evidence type="ECO:0000256" key="1">
    <source>
        <dbReference type="ARBA" id="ARBA00004123"/>
    </source>
</evidence>
<name>Q752P2_EREGS</name>
<dbReference type="InterPro" id="IPR051643">
    <property type="entry name" value="Transcr_Reg_ZincFinger"/>
</dbReference>
<keyword evidence="3 6" id="KW-0863">Zinc-finger</keyword>
<comment type="subcellular location">
    <subcellularLocation>
        <location evidence="1">Nucleus</location>
    </subcellularLocation>
</comment>